<protein>
    <submittedName>
        <fullName evidence="8">Competence protein ComEC</fullName>
    </submittedName>
</protein>
<feature type="transmembrane region" description="Helical" evidence="6">
    <location>
        <begin position="113"/>
        <end position="131"/>
    </location>
</feature>
<keyword evidence="2" id="KW-1003">Cell membrane</keyword>
<dbReference type="EMBL" id="UAUX01000007">
    <property type="protein sequence ID" value="SPZ97992.1"/>
    <property type="molecule type" value="Genomic_DNA"/>
</dbReference>
<evidence type="ECO:0000313" key="8">
    <source>
        <dbReference type="EMBL" id="SPZ97992.1"/>
    </source>
</evidence>
<feature type="transmembrane region" description="Helical" evidence="6">
    <location>
        <begin position="64"/>
        <end position="82"/>
    </location>
</feature>
<feature type="transmembrane region" description="Helical" evidence="6">
    <location>
        <begin position="37"/>
        <end position="57"/>
    </location>
</feature>
<keyword evidence="3 6" id="KW-0812">Transmembrane</keyword>
<feature type="transmembrane region" description="Helical" evidence="6">
    <location>
        <begin position="199"/>
        <end position="219"/>
    </location>
</feature>
<evidence type="ECO:0000256" key="5">
    <source>
        <dbReference type="ARBA" id="ARBA00023136"/>
    </source>
</evidence>
<dbReference type="PANTHER" id="PTHR30619">
    <property type="entry name" value="DNA INTERNALIZATION/COMPETENCE PROTEIN COMEC/REC2"/>
    <property type="match status" value="1"/>
</dbReference>
<dbReference type="Pfam" id="PF03772">
    <property type="entry name" value="Competence"/>
    <property type="match status" value="1"/>
</dbReference>
<dbReference type="Proteomes" id="UP000249913">
    <property type="component" value="Unassembled WGS sequence"/>
</dbReference>
<dbReference type="GO" id="GO:0005886">
    <property type="term" value="C:plasma membrane"/>
    <property type="evidence" value="ECO:0007669"/>
    <property type="project" value="UniProtKB-SubCell"/>
</dbReference>
<accession>A0A2X2JVM5</accession>
<dbReference type="NCBIfam" id="TIGR00360">
    <property type="entry name" value="ComEC_N-term"/>
    <property type="match status" value="1"/>
</dbReference>
<feature type="domain" description="ComEC/Rec2-related protein" evidence="7">
    <location>
        <begin position="18"/>
        <end position="217"/>
    </location>
</feature>
<dbReference type="InterPro" id="IPR004477">
    <property type="entry name" value="ComEC_N"/>
</dbReference>
<evidence type="ECO:0000256" key="2">
    <source>
        <dbReference type="ARBA" id="ARBA00022475"/>
    </source>
</evidence>
<evidence type="ECO:0000259" key="7">
    <source>
        <dbReference type="Pfam" id="PF03772"/>
    </source>
</evidence>
<keyword evidence="4 6" id="KW-1133">Transmembrane helix</keyword>
<sequence length="220" mass="25220">MNRIYDSGIKFPDRIMALITGDVKEINEQFKERVKEIGIYHLLAVSGSHIAAIVFLIYQPLKRLNLPLFVIKGITIIVLALFAQYTNYAPSAVRAIIMTTLVLLITNQIKIKGIQLLAFAFIIMFILNPLVVYDIGFQFSFIISFFIMLLFPFLQQLSKLQSLFIITFIAQLASFIVAIPNFHQLQWVGFLSNLIFVPYYSIILFPLSILFFITSHFIVD</sequence>
<comment type="subcellular location">
    <subcellularLocation>
        <location evidence="1">Cell membrane</location>
        <topology evidence="1">Multi-pass membrane protein</topology>
    </subcellularLocation>
</comment>
<dbReference type="InterPro" id="IPR052159">
    <property type="entry name" value="Competence_DNA_uptake"/>
</dbReference>
<evidence type="ECO:0000256" key="3">
    <source>
        <dbReference type="ARBA" id="ARBA00022692"/>
    </source>
</evidence>
<organism evidence="8 9">
    <name type="scientific">Staphylococcus aureus</name>
    <dbReference type="NCBI Taxonomy" id="1280"/>
    <lineage>
        <taxon>Bacteria</taxon>
        <taxon>Bacillati</taxon>
        <taxon>Bacillota</taxon>
        <taxon>Bacilli</taxon>
        <taxon>Bacillales</taxon>
        <taxon>Staphylococcaceae</taxon>
        <taxon>Staphylococcus</taxon>
    </lineage>
</organism>
<evidence type="ECO:0000313" key="9">
    <source>
        <dbReference type="Proteomes" id="UP000249913"/>
    </source>
</evidence>
<evidence type="ECO:0000256" key="6">
    <source>
        <dbReference type="SAM" id="Phobius"/>
    </source>
</evidence>
<feature type="transmembrane region" description="Helical" evidence="6">
    <location>
        <begin position="161"/>
        <end position="179"/>
    </location>
</feature>
<gene>
    <name evidence="8" type="ORF">NCTC7878_01380</name>
</gene>
<proteinExistence type="predicted"/>
<evidence type="ECO:0000256" key="1">
    <source>
        <dbReference type="ARBA" id="ARBA00004651"/>
    </source>
</evidence>
<reference evidence="8 9" key="1">
    <citation type="submission" date="2018-06" db="EMBL/GenBank/DDBJ databases">
        <authorList>
            <consortium name="Pathogen Informatics"/>
            <person name="Doyle S."/>
        </authorList>
    </citation>
    <scope>NUCLEOTIDE SEQUENCE [LARGE SCALE GENOMIC DNA]</scope>
    <source>
        <strain evidence="8 9">NCTC7878</strain>
    </source>
</reference>
<dbReference type="AlphaFoldDB" id="A0A2X2JVM5"/>
<keyword evidence="5 6" id="KW-0472">Membrane</keyword>
<feature type="transmembrane region" description="Helical" evidence="6">
    <location>
        <begin position="137"/>
        <end position="154"/>
    </location>
</feature>
<dbReference type="PANTHER" id="PTHR30619:SF1">
    <property type="entry name" value="RECOMBINATION PROTEIN 2"/>
    <property type="match status" value="1"/>
</dbReference>
<name>A0A2X2JVM5_STAAU</name>
<evidence type="ECO:0000256" key="4">
    <source>
        <dbReference type="ARBA" id="ARBA00022989"/>
    </source>
</evidence>